<accession>A0A9X1Y4I2</accession>
<dbReference type="PANTHER" id="PTHR22550:SF5">
    <property type="entry name" value="LEUCINE ZIPPER PROTEIN 4"/>
    <property type="match status" value="1"/>
</dbReference>
<feature type="transmembrane region" description="Helical" evidence="3">
    <location>
        <begin position="374"/>
        <end position="400"/>
    </location>
</feature>
<protein>
    <submittedName>
        <fullName evidence="4">Spore germination protein</fullName>
    </submittedName>
</protein>
<keyword evidence="2 3" id="KW-0472">Membrane</keyword>
<evidence type="ECO:0000313" key="4">
    <source>
        <dbReference type="EMBL" id="MCK8489278.1"/>
    </source>
</evidence>
<keyword evidence="5" id="KW-1185">Reference proteome</keyword>
<proteinExistence type="inferred from homology"/>
<evidence type="ECO:0000313" key="5">
    <source>
        <dbReference type="Proteomes" id="UP001139534"/>
    </source>
</evidence>
<dbReference type="AlphaFoldDB" id="A0A9X1Y4I2"/>
<dbReference type="GO" id="GO:0016020">
    <property type="term" value="C:membrane"/>
    <property type="evidence" value="ECO:0007669"/>
    <property type="project" value="InterPro"/>
</dbReference>
<gene>
    <name evidence="4" type="ORF">M0651_19070</name>
</gene>
<feature type="transmembrane region" description="Helical" evidence="3">
    <location>
        <begin position="293"/>
        <end position="315"/>
    </location>
</feature>
<dbReference type="PANTHER" id="PTHR22550">
    <property type="entry name" value="SPORE GERMINATION PROTEIN"/>
    <property type="match status" value="1"/>
</dbReference>
<evidence type="ECO:0000256" key="1">
    <source>
        <dbReference type="ARBA" id="ARBA00005278"/>
    </source>
</evidence>
<dbReference type="InterPro" id="IPR004995">
    <property type="entry name" value="Spore_Ger"/>
</dbReference>
<evidence type="ECO:0000256" key="2">
    <source>
        <dbReference type="ARBA" id="ARBA00023136"/>
    </source>
</evidence>
<name>A0A9X1Y4I2_9BACL</name>
<dbReference type="GO" id="GO:0009847">
    <property type="term" value="P:spore germination"/>
    <property type="evidence" value="ECO:0007669"/>
    <property type="project" value="InterPro"/>
</dbReference>
<keyword evidence="3" id="KW-1133">Transmembrane helix</keyword>
<reference evidence="4" key="1">
    <citation type="submission" date="2022-04" db="EMBL/GenBank/DDBJ databases">
        <authorList>
            <person name="Seo M.-J."/>
        </authorList>
    </citation>
    <scope>NUCLEOTIDE SEQUENCE</scope>
    <source>
        <strain evidence="4">MBLB2552</strain>
    </source>
</reference>
<dbReference type="Pfam" id="PF03323">
    <property type="entry name" value="GerA"/>
    <property type="match status" value="1"/>
</dbReference>
<dbReference type="EMBL" id="JALPRK010000022">
    <property type="protein sequence ID" value="MCK8489278.1"/>
    <property type="molecule type" value="Genomic_DNA"/>
</dbReference>
<dbReference type="RefSeq" id="WP_248553319.1">
    <property type="nucleotide sequence ID" value="NZ_JALPRK010000022.1"/>
</dbReference>
<sequence length="496" mass="54711">MNPSDRPSDQQDGPIDIPFLDHYFQHSADVKIRRFDADAGQDHPITLIYCEPMTDMKQLNDVVFPRLANLFRDQAEPGIKTIGRNRYLPLSPIEGPDLLHHLSLQVYSGKLVIYFEENQAFYSLDISNPPSRSPEEASTEAAVKGSRDGFTENLTTNIGLIRKRLRTPTLCVEEFLKGTRGETRIALFYIQDIINPDILEEAKTRLHGIDTDAIIGTSYMESVIAGPHRRAIFPLTDYSGRPDYVCDTLLAGRFAVLVDGNPIAIVAPVTLMNLLISPEDANTPFYIVSVQKVLRIVGLTIGLFLPGFYVALTSFNLEQIPVPLLATISNSRHGLPFPVPLETFIMLFLFEIFNEAGKRLPQAMGQTITVVGGLIIGDAAIRAGITSPTIIVTVAIAIVASSTLENQTLSGTASHLRIGILLLSSIFGMFGFLVSFIGLALYLSSLESYGVPYLSPFSPFVKTDFAKAVLKNPSDTIKKRPRILHPLDKTARRDKP</sequence>
<feature type="transmembrane region" description="Helical" evidence="3">
    <location>
        <begin position="420"/>
        <end position="443"/>
    </location>
</feature>
<organism evidence="4 5">
    <name type="scientific">Paenibacillus mellifer</name>
    <dbReference type="NCBI Taxonomy" id="2937794"/>
    <lineage>
        <taxon>Bacteria</taxon>
        <taxon>Bacillati</taxon>
        <taxon>Bacillota</taxon>
        <taxon>Bacilli</taxon>
        <taxon>Bacillales</taxon>
        <taxon>Paenibacillaceae</taxon>
        <taxon>Paenibacillus</taxon>
    </lineage>
</organism>
<dbReference type="PIRSF" id="PIRSF005690">
    <property type="entry name" value="GerBA"/>
    <property type="match status" value="1"/>
</dbReference>
<evidence type="ECO:0000256" key="3">
    <source>
        <dbReference type="SAM" id="Phobius"/>
    </source>
</evidence>
<dbReference type="InterPro" id="IPR050768">
    <property type="entry name" value="UPF0353/GerABKA_families"/>
</dbReference>
<comment type="similarity">
    <text evidence="1">Belongs to the GerABKA family.</text>
</comment>
<dbReference type="Proteomes" id="UP001139534">
    <property type="component" value="Unassembled WGS sequence"/>
</dbReference>
<comment type="caution">
    <text evidence="4">The sequence shown here is derived from an EMBL/GenBank/DDBJ whole genome shotgun (WGS) entry which is preliminary data.</text>
</comment>
<keyword evidence="3" id="KW-0812">Transmembrane</keyword>